<sequence length="295" mass="33005">INNLEKSIQVGAKLEVSGGYGKQEELFYGYVFEYYLEYSRERPPRLVVKGMDGLAFLTSCREPVYHGKKKPKAVVEEILRKAVSAGYAKKVQVDSMDNLLTPLVKELVSDYDYLRKLAEMYNLSLLAIQGELIFGDLVSSSSPIIALTLGAGLLDFRKRISLEHQLGKVEVRGKDINQKRIMGSADNVTVGDRSKKWSAQLAPALRKAVAREYSECVRTEEECTRLAQARLNAQAMLLVHGEGRCVGLPELIPGRYVTIKGIDSTTVGDYYMDSVTHRFSREGYYTEFTVKGARA</sequence>
<protein>
    <recommendedName>
        <fullName evidence="3">Phage late control D family protein</fullName>
    </recommendedName>
</protein>
<name>A0A9D2BZ81_9FIRM</name>
<reference evidence="1" key="2">
    <citation type="submission" date="2021-04" db="EMBL/GenBank/DDBJ databases">
        <authorList>
            <person name="Gilroy R."/>
        </authorList>
    </citation>
    <scope>NUCLEOTIDE SEQUENCE</scope>
    <source>
        <strain evidence="1">ChiBcec16_6824</strain>
    </source>
</reference>
<comment type="caution">
    <text evidence="1">The sequence shown here is derived from an EMBL/GenBank/DDBJ whole genome shotgun (WGS) entry which is preliminary data.</text>
</comment>
<reference evidence="1" key="1">
    <citation type="journal article" date="2021" name="PeerJ">
        <title>Extensive microbial diversity within the chicken gut microbiome revealed by metagenomics and culture.</title>
        <authorList>
            <person name="Gilroy R."/>
            <person name="Ravi A."/>
            <person name="Getino M."/>
            <person name="Pursley I."/>
            <person name="Horton D.L."/>
            <person name="Alikhan N.F."/>
            <person name="Baker D."/>
            <person name="Gharbi K."/>
            <person name="Hall N."/>
            <person name="Watson M."/>
            <person name="Adriaenssens E.M."/>
            <person name="Foster-Nyarko E."/>
            <person name="Jarju S."/>
            <person name="Secka A."/>
            <person name="Antonio M."/>
            <person name="Oren A."/>
            <person name="Chaudhuri R.R."/>
            <person name="La Ragione R."/>
            <person name="Hildebrand F."/>
            <person name="Pallen M.J."/>
        </authorList>
    </citation>
    <scope>NUCLEOTIDE SEQUENCE</scope>
    <source>
        <strain evidence="1">ChiBcec16_6824</strain>
    </source>
</reference>
<feature type="non-terminal residue" evidence="1">
    <location>
        <position position="1"/>
    </location>
</feature>
<evidence type="ECO:0000313" key="2">
    <source>
        <dbReference type="Proteomes" id="UP000823868"/>
    </source>
</evidence>
<accession>A0A9D2BZ81</accession>
<proteinExistence type="predicted"/>
<dbReference type="EMBL" id="DXDX01000154">
    <property type="protein sequence ID" value="HIY21919.1"/>
    <property type="molecule type" value="Genomic_DNA"/>
</dbReference>
<dbReference type="Proteomes" id="UP000823868">
    <property type="component" value="Unassembled WGS sequence"/>
</dbReference>
<organism evidence="1 2">
    <name type="scientific">Candidatus Flavonifractor merdigallinarum</name>
    <dbReference type="NCBI Taxonomy" id="2838589"/>
    <lineage>
        <taxon>Bacteria</taxon>
        <taxon>Bacillati</taxon>
        <taxon>Bacillota</taxon>
        <taxon>Clostridia</taxon>
        <taxon>Eubacteriales</taxon>
        <taxon>Oscillospiraceae</taxon>
        <taxon>Flavonifractor</taxon>
    </lineage>
</organism>
<gene>
    <name evidence="1" type="ORF">H9841_08480</name>
</gene>
<dbReference type="SUPFAM" id="SSF69279">
    <property type="entry name" value="Phage tail proteins"/>
    <property type="match status" value="1"/>
</dbReference>
<evidence type="ECO:0008006" key="3">
    <source>
        <dbReference type="Google" id="ProtNLM"/>
    </source>
</evidence>
<evidence type="ECO:0000313" key="1">
    <source>
        <dbReference type="EMBL" id="HIY21919.1"/>
    </source>
</evidence>
<dbReference type="AlphaFoldDB" id="A0A9D2BZ81"/>